<dbReference type="SMART" id="SM00419">
    <property type="entry name" value="HTH_CRP"/>
    <property type="match status" value="1"/>
</dbReference>
<dbReference type="SUPFAM" id="SSF46785">
    <property type="entry name" value="Winged helix' DNA-binding domain"/>
    <property type="match status" value="1"/>
</dbReference>
<dbReference type="InterPro" id="IPR018490">
    <property type="entry name" value="cNMP-bd_dom_sf"/>
</dbReference>
<dbReference type="InterPro" id="IPR036390">
    <property type="entry name" value="WH_DNA-bd_sf"/>
</dbReference>
<evidence type="ECO:0000313" key="6">
    <source>
        <dbReference type="Proteomes" id="UP000263993"/>
    </source>
</evidence>
<dbReference type="EMBL" id="QRGO01000001">
    <property type="protein sequence ID" value="RDV03495.1"/>
    <property type="molecule type" value="Genomic_DNA"/>
</dbReference>
<keyword evidence="2" id="KW-0238">DNA-binding</keyword>
<dbReference type="OrthoDB" id="7584044at2"/>
<gene>
    <name evidence="5" type="ORF">DXH78_02140</name>
</gene>
<keyword evidence="3" id="KW-0804">Transcription</keyword>
<organism evidence="5 6">
    <name type="scientific">Undibacter mobilis</name>
    <dbReference type="NCBI Taxonomy" id="2292256"/>
    <lineage>
        <taxon>Bacteria</taxon>
        <taxon>Pseudomonadati</taxon>
        <taxon>Pseudomonadota</taxon>
        <taxon>Alphaproteobacteria</taxon>
        <taxon>Hyphomicrobiales</taxon>
        <taxon>Nitrobacteraceae</taxon>
        <taxon>Undibacter</taxon>
    </lineage>
</organism>
<dbReference type="InterPro" id="IPR000595">
    <property type="entry name" value="cNMP-bd_dom"/>
</dbReference>
<proteinExistence type="predicted"/>
<dbReference type="CDD" id="cd00092">
    <property type="entry name" value="HTH_CRP"/>
    <property type="match status" value="1"/>
</dbReference>
<dbReference type="GO" id="GO:0003677">
    <property type="term" value="F:DNA binding"/>
    <property type="evidence" value="ECO:0007669"/>
    <property type="project" value="UniProtKB-KW"/>
</dbReference>
<protein>
    <submittedName>
        <fullName evidence="5">Crp/Fnr family transcriptional regulator</fullName>
    </submittedName>
</protein>
<comment type="caution">
    <text evidence="5">The sequence shown here is derived from an EMBL/GenBank/DDBJ whole genome shotgun (WGS) entry which is preliminary data.</text>
</comment>
<evidence type="ECO:0000256" key="3">
    <source>
        <dbReference type="ARBA" id="ARBA00023163"/>
    </source>
</evidence>
<evidence type="ECO:0000259" key="4">
    <source>
        <dbReference type="PROSITE" id="PS51063"/>
    </source>
</evidence>
<dbReference type="AlphaFoldDB" id="A0A371B7A6"/>
<dbReference type="RefSeq" id="WP_115515520.1">
    <property type="nucleotide sequence ID" value="NZ_QRGO01000001.1"/>
</dbReference>
<evidence type="ECO:0000313" key="5">
    <source>
        <dbReference type="EMBL" id="RDV03495.1"/>
    </source>
</evidence>
<dbReference type="PROSITE" id="PS51063">
    <property type="entry name" value="HTH_CRP_2"/>
    <property type="match status" value="1"/>
</dbReference>
<evidence type="ECO:0000256" key="1">
    <source>
        <dbReference type="ARBA" id="ARBA00023015"/>
    </source>
</evidence>
<sequence>MLGSSTGALAGHMADTMIGSTTAQPTEEPKVAATMCAVSCDTACSLCPAYNLLCGGLSKSASEQQSLPVASTLHTIPARRLILHPKEWSEFVPIVCSGWAMSSIALPDGRRQIISFLLPGDVVSIGSLIAPLSGHTVEAITEVTYRKFKRDELKELLFGRSDLLERLFKLWNEAKSRADQLALDLGRRRADERIARLILRLSEKVARRSTVRTQTFDFPLRQRHIADATGLTPVHVSKILGELQRAGMIEIGGRTLTILNAAELQRVADWR</sequence>
<evidence type="ECO:0000256" key="2">
    <source>
        <dbReference type="ARBA" id="ARBA00023125"/>
    </source>
</evidence>
<dbReference type="InterPro" id="IPR014710">
    <property type="entry name" value="RmlC-like_jellyroll"/>
</dbReference>
<feature type="domain" description="HTH crp-type" evidence="4">
    <location>
        <begin position="188"/>
        <end position="262"/>
    </location>
</feature>
<dbReference type="SUPFAM" id="SSF51206">
    <property type="entry name" value="cAMP-binding domain-like"/>
    <property type="match status" value="1"/>
</dbReference>
<dbReference type="Gene3D" id="2.60.120.10">
    <property type="entry name" value="Jelly Rolls"/>
    <property type="match status" value="1"/>
</dbReference>
<dbReference type="InterPro" id="IPR012318">
    <property type="entry name" value="HTH_CRP"/>
</dbReference>
<reference evidence="6" key="1">
    <citation type="submission" date="2018-08" db="EMBL/GenBank/DDBJ databases">
        <authorList>
            <person name="Kim S.-J."/>
            <person name="Jung G.-Y."/>
        </authorList>
    </citation>
    <scope>NUCLEOTIDE SEQUENCE [LARGE SCALE GENOMIC DNA]</scope>
    <source>
        <strain evidence="6">GY_H</strain>
    </source>
</reference>
<name>A0A371B7A6_9BRAD</name>
<dbReference type="CDD" id="cd00038">
    <property type="entry name" value="CAP_ED"/>
    <property type="match status" value="1"/>
</dbReference>
<dbReference type="Pfam" id="PF00027">
    <property type="entry name" value="cNMP_binding"/>
    <property type="match status" value="1"/>
</dbReference>
<keyword evidence="6" id="KW-1185">Reference proteome</keyword>
<dbReference type="Pfam" id="PF13545">
    <property type="entry name" value="HTH_Crp_2"/>
    <property type="match status" value="1"/>
</dbReference>
<accession>A0A371B7A6</accession>
<dbReference type="Proteomes" id="UP000263993">
    <property type="component" value="Unassembled WGS sequence"/>
</dbReference>
<dbReference type="GO" id="GO:0006355">
    <property type="term" value="P:regulation of DNA-templated transcription"/>
    <property type="evidence" value="ECO:0007669"/>
    <property type="project" value="InterPro"/>
</dbReference>
<keyword evidence="1" id="KW-0805">Transcription regulation</keyword>